<proteinExistence type="predicted"/>
<organism evidence="1 2">
    <name type="scientific">Candidatus Methylacidithermus pantelleriae</name>
    <dbReference type="NCBI Taxonomy" id="2744239"/>
    <lineage>
        <taxon>Bacteria</taxon>
        <taxon>Pseudomonadati</taxon>
        <taxon>Verrucomicrobiota</taxon>
        <taxon>Methylacidiphilae</taxon>
        <taxon>Methylacidiphilales</taxon>
        <taxon>Methylacidiphilaceae</taxon>
        <taxon>Candidatus Methylacidithermus</taxon>
    </lineage>
</organism>
<sequence length="79" mass="9163">MDRKRTFRKSRARLGLPGRSGWHERGCGFRFEAWAFRRFPCKKLDGEAGLWVVTGERGKWGKGPRDGKKRVVVNVTDRT</sequence>
<evidence type="ECO:0000313" key="2">
    <source>
        <dbReference type="Proteomes" id="UP000663859"/>
    </source>
</evidence>
<comment type="caution">
    <text evidence="1">The sequence shown here is derived from an EMBL/GenBank/DDBJ whole genome shotgun (WGS) entry which is preliminary data.</text>
</comment>
<accession>A0A8J2BM84</accession>
<protein>
    <submittedName>
        <fullName evidence="1">Uncharacterized protein</fullName>
    </submittedName>
</protein>
<reference evidence="1" key="1">
    <citation type="submission" date="2021-02" db="EMBL/GenBank/DDBJ databases">
        <authorList>
            <person name="Cremers G."/>
            <person name="Picone N."/>
        </authorList>
    </citation>
    <scope>NUCLEOTIDE SEQUENCE</scope>
    <source>
        <strain evidence="1">PQ17</strain>
    </source>
</reference>
<dbReference type="Proteomes" id="UP000663859">
    <property type="component" value="Unassembled WGS sequence"/>
</dbReference>
<keyword evidence="2" id="KW-1185">Reference proteome</keyword>
<name>A0A8J2BM84_9BACT</name>
<evidence type="ECO:0000313" key="1">
    <source>
        <dbReference type="EMBL" id="CAF0691438.1"/>
    </source>
</evidence>
<dbReference type="EMBL" id="CAJNOB010000002">
    <property type="protein sequence ID" value="CAF0691438.1"/>
    <property type="molecule type" value="Genomic_DNA"/>
</dbReference>
<gene>
    <name evidence="1" type="ORF">MPNT_100046</name>
</gene>
<dbReference type="AlphaFoldDB" id="A0A8J2BM84"/>